<dbReference type="RefSeq" id="WP_270071316.1">
    <property type="nucleotide sequence ID" value="NZ_JAJAQC010000008.1"/>
</dbReference>
<dbReference type="Gene3D" id="3.40.50.1110">
    <property type="entry name" value="SGNH hydrolase"/>
    <property type="match status" value="1"/>
</dbReference>
<dbReference type="InterPro" id="IPR013830">
    <property type="entry name" value="SGNH_hydro"/>
</dbReference>
<dbReference type="InterPro" id="IPR053140">
    <property type="entry name" value="GDSL_Rv0518-like"/>
</dbReference>
<keyword evidence="3" id="KW-0378">Hydrolase</keyword>
<dbReference type="Pfam" id="PF13472">
    <property type="entry name" value="Lipase_GDSL_2"/>
    <property type="match status" value="1"/>
</dbReference>
<dbReference type="CDD" id="cd01832">
    <property type="entry name" value="SGNH_hydrolase_like_1"/>
    <property type="match status" value="1"/>
</dbReference>
<dbReference type="AlphaFoldDB" id="A0A9X3SER4"/>
<feature type="region of interest" description="Disordered" evidence="1">
    <location>
        <begin position="243"/>
        <end position="288"/>
    </location>
</feature>
<keyword evidence="4" id="KW-1185">Reference proteome</keyword>
<dbReference type="InterPro" id="IPR036514">
    <property type="entry name" value="SGNH_hydro_sf"/>
</dbReference>
<evidence type="ECO:0000259" key="2">
    <source>
        <dbReference type="Pfam" id="PF13472"/>
    </source>
</evidence>
<dbReference type="SUPFAM" id="SSF52266">
    <property type="entry name" value="SGNH hydrolase"/>
    <property type="match status" value="1"/>
</dbReference>
<comment type="caution">
    <text evidence="3">The sequence shown here is derived from an EMBL/GenBank/DDBJ whole genome shotgun (WGS) entry which is preliminary data.</text>
</comment>
<dbReference type="Proteomes" id="UP001140076">
    <property type="component" value="Unassembled WGS sequence"/>
</dbReference>
<evidence type="ECO:0000313" key="4">
    <source>
        <dbReference type="Proteomes" id="UP001140076"/>
    </source>
</evidence>
<dbReference type="EMBL" id="JAJAQC010000008">
    <property type="protein sequence ID" value="MDA0564030.1"/>
    <property type="molecule type" value="Genomic_DNA"/>
</dbReference>
<protein>
    <submittedName>
        <fullName evidence="3">SGNH/GDSL hydrolase family protein</fullName>
    </submittedName>
</protein>
<accession>A0A9X3SER4</accession>
<gene>
    <name evidence="3" type="ORF">LG943_06775</name>
</gene>
<feature type="domain" description="SGNH hydrolase-type esterase" evidence="2">
    <location>
        <begin position="14"/>
        <end position="191"/>
    </location>
</feature>
<name>A0A9X3SER4_9ACTN</name>
<evidence type="ECO:0000256" key="1">
    <source>
        <dbReference type="SAM" id="MobiDB-lite"/>
    </source>
</evidence>
<dbReference type="PANTHER" id="PTHR43784:SF2">
    <property type="entry name" value="GDSL-LIKE LIPASE_ACYLHYDROLASE, PUTATIVE (AFU_ORTHOLOGUE AFUA_2G00820)-RELATED"/>
    <property type="match status" value="1"/>
</dbReference>
<reference evidence="3" key="1">
    <citation type="submission" date="2021-10" db="EMBL/GenBank/DDBJ databases">
        <title>Streptomonospora sp. nov., isolated from mangrove soil.</title>
        <authorList>
            <person name="Chen X."/>
            <person name="Ge X."/>
            <person name="Liu W."/>
        </authorList>
    </citation>
    <scope>NUCLEOTIDE SEQUENCE</scope>
    <source>
        <strain evidence="3">S1-112</strain>
    </source>
</reference>
<dbReference type="PANTHER" id="PTHR43784">
    <property type="entry name" value="GDSL-LIKE LIPASE/ACYLHYDROLASE, PUTATIVE (AFU_ORTHOLOGUE AFUA_2G00820)-RELATED"/>
    <property type="match status" value="1"/>
</dbReference>
<proteinExistence type="predicted"/>
<dbReference type="GO" id="GO:0016787">
    <property type="term" value="F:hydrolase activity"/>
    <property type="evidence" value="ECO:0007669"/>
    <property type="project" value="UniProtKB-KW"/>
</dbReference>
<evidence type="ECO:0000313" key="3">
    <source>
        <dbReference type="EMBL" id="MDA0564030.1"/>
    </source>
</evidence>
<sequence>MSLDLTRDRLSYAALGDSFTEGVGDPYPDSAGTPHGHYRGWADRFAEHLAARVPRLDYANLAVRGKLLRQVVAEQLPAALDMAPDLVTFSAGGNDLLRPGADPDRLAATLEQAVRRLRGAGSEVVLFTGVNWSTGYMRVRIGLFARFYLNIRAVADRTGCHLVDQWSMRELLDPRAWDFDRLHMSPEGHRRLAVRVCEVLGVPVADRPGDWPPPPPVDPRAQRRDNARWAREFLVPWIGRRLTGRSSGDNVTPKRPRLEPLAAPRPQEPAEGADHAGRHGAAPGQGAG</sequence>
<organism evidence="3 4">
    <name type="scientific">Streptomonospora mangrovi</name>
    <dbReference type="NCBI Taxonomy" id="2883123"/>
    <lineage>
        <taxon>Bacteria</taxon>
        <taxon>Bacillati</taxon>
        <taxon>Actinomycetota</taxon>
        <taxon>Actinomycetes</taxon>
        <taxon>Streptosporangiales</taxon>
        <taxon>Nocardiopsidaceae</taxon>
        <taxon>Streptomonospora</taxon>
    </lineage>
</organism>